<keyword evidence="1" id="KW-0812">Transmembrane</keyword>
<dbReference type="STRING" id="1464122.SAMN05421737_101125"/>
<evidence type="ECO:0000256" key="1">
    <source>
        <dbReference type="SAM" id="Phobius"/>
    </source>
</evidence>
<evidence type="ECO:0000313" key="2">
    <source>
        <dbReference type="EMBL" id="SDB81926.1"/>
    </source>
</evidence>
<proteinExistence type="predicted"/>
<dbReference type="RefSeq" id="WP_090774371.1">
    <property type="nucleotide sequence ID" value="NZ_FMYM01000001.1"/>
</dbReference>
<dbReference type="EMBL" id="FMYM01000001">
    <property type="protein sequence ID" value="SDB81926.1"/>
    <property type="molecule type" value="Genomic_DNA"/>
</dbReference>
<keyword evidence="3" id="KW-1185">Reference proteome</keyword>
<dbReference type="OrthoDB" id="2884538at2"/>
<accession>A0A1G6GL81</accession>
<dbReference type="AlphaFoldDB" id="A0A1G6GL81"/>
<feature type="transmembrane region" description="Helical" evidence="1">
    <location>
        <begin position="19"/>
        <end position="39"/>
    </location>
</feature>
<feature type="transmembrane region" description="Helical" evidence="1">
    <location>
        <begin position="45"/>
        <end position="64"/>
    </location>
</feature>
<dbReference type="Proteomes" id="UP000242662">
    <property type="component" value="Unassembled WGS sequence"/>
</dbReference>
<evidence type="ECO:0000313" key="3">
    <source>
        <dbReference type="Proteomes" id="UP000242662"/>
    </source>
</evidence>
<gene>
    <name evidence="2" type="ORF">SAMN05421737_101125</name>
</gene>
<protein>
    <recommendedName>
        <fullName evidence="4">Zinc-ribbon containing domain-containing protein</fullName>
    </recommendedName>
</protein>
<reference evidence="3" key="1">
    <citation type="submission" date="2016-09" db="EMBL/GenBank/DDBJ databases">
        <authorList>
            <person name="Varghese N."/>
            <person name="Submissions S."/>
        </authorList>
    </citation>
    <scope>NUCLEOTIDE SEQUENCE [LARGE SCALE GENOMIC DNA]</scope>
    <source>
        <strain evidence="3">25nlg</strain>
    </source>
</reference>
<keyword evidence="1" id="KW-0472">Membrane</keyword>
<name>A0A1G6GL81_9BACI</name>
<keyword evidence="1" id="KW-1133">Transmembrane helix</keyword>
<organism evidence="2 3">
    <name type="scientific">Shouchella lonarensis</name>
    <dbReference type="NCBI Taxonomy" id="1464122"/>
    <lineage>
        <taxon>Bacteria</taxon>
        <taxon>Bacillati</taxon>
        <taxon>Bacillota</taxon>
        <taxon>Bacilli</taxon>
        <taxon>Bacillales</taxon>
        <taxon>Bacillaceae</taxon>
        <taxon>Shouchella</taxon>
    </lineage>
</organism>
<sequence length="103" mass="11155">MEENVCVVTRKKGSPLLRIARLLFVLIGITGIFGGISLAALQNNVFMAVLVLGVSIVCIGLAFVRLAQVTCPKCQSTATVHTFTADFECRACLTPTVIKWEKE</sequence>
<evidence type="ECO:0008006" key="4">
    <source>
        <dbReference type="Google" id="ProtNLM"/>
    </source>
</evidence>